<protein>
    <submittedName>
        <fullName evidence="1">Uncharacterized protein</fullName>
    </submittedName>
</protein>
<dbReference type="RefSeq" id="WP_176862142.1">
    <property type="nucleotide sequence ID" value="NZ_JABXWT010000001.1"/>
</dbReference>
<dbReference type="Proteomes" id="UP000630805">
    <property type="component" value="Unassembled WGS sequence"/>
</dbReference>
<proteinExistence type="predicted"/>
<dbReference type="EMBL" id="JABXWT010000001">
    <property type="protein sequence ID" value="NVO55100.1"/>
    <property type="molecule type" value="Genomic_DNA"/>
</dbReference>
<gene>
    <name evidence="1" type="ORF">HW561_04755</name>
</gene>
<sequence length="100" mass="10641">MPITDPYAGFGKSPDGPYENAVDVTANDDTDLPVIPGAIVINAALSEPLPVQMRLKGGATVRVFLKPGVIHRIRPTRIFATGTFGDPSLTPSNQAITLLW</sequence>
<comment type="caution">
    <text evidence="1">The sequence shown here is derived from an EMBL/GenBank/DDBJ whole genome shotgun (WGS) entry which is preliminary data.</text>
</comment>
<reference evidence="1 2" key="1">
    <citation type="submission" date="2020-06" db="EMBL/GenBank/DDBJ databases">
        <authorList>
            <person name="Cao W.R."/>
        </authorList>
    </citation>
    <scope>NUCLEOTIDE SEQUENCE [LARGE SCALE GENOMIC DNA]</scope>
    <source>
        <strain evidence="1 2">B1Z28</strain>
    </source>
</reference>
<organism evidence="1 2">
    <name type="scientific">Ruegeria haliotis</name>
    <dbReference type="NCBI Taxonomy" id="2747601"/>
    <lineage>
        <taxon>Bacteria</taxon>
        <taxon>Pseudomonadati</taxon>
        <taxon>Pseudomonadota</taxon>
        <taxon>Alphaproteobacteria</taxon>
        <taxon>Rhodobacterales</taxon>
        <taxon>Roseobacteraceae</taxon>
        <taxon>Ruegeria</taxon>
    </lineage>
</organism>
<evidence type="ECO:0000313" key="2">
    <source>
        <dbReference type="Proteomes" id="UP000630805"/>
    </source>
</evidence>
<keyword evidence="2" id="KW-1185">Reference proteome</keyword>
<evidence type="ECO:0000313" key="1">
    <source>
        <dbReference type="EMBL" id="NVO55100.1"/>
    </source>
</evidence>
<name>A0ABX2PMX7_9RHOB</name>
<accession>A0ABX2PMX7</accession>